<dbReference type="EMBL" id="MAMP01000021">
    <property type="protein sequence ID" value="OES44831.1"/>
    <property type="molecule type" value="Genomic_DNA"/>
</dbReference>
<dbReference type="AlphaFoldDB" id="A0A1E7DP36"/>
<evidence type="ECO:0000313" key="2">
    <source>
        <dbReference type="Proteomes" id="UP000095658"/>
    </source>
</evidence>
<name>A0A1E7DP36_9BACI</name>
<accession>A0A1E7DP36</accession>
<reference evidence="1 2" key="1">
    <citation type="submission" date="2016-06" db="EMBL/GenBank/DDBJ databases">
        <title>Domibacillus iocasae genome sequencing.</title>
        <authorList>
            <person name="Verma A."/>
            <person name="Pal Y."/>
            <person name="Ojha A.K."/>
            <person name="Krishnamurthi S."/>
        </authorList>
    </citation>
    <scope>NUCLEOTIDE SEQUENCE [LARGE SCALE GENOMIC DNA]</scope>
    <source>
        <strain evidence="1 2">DSM 29979</strain>
    </source>
</reference>
<dbReference type="STRING" id="1714016.BA724_06045"/>
<gene>
    <name evidence="1" type="ORF">BA724_06045</name>
</gene>
<organism evidence="1 2">
    <name type="scientific">Domibacillus iocasae</name>
    <dbReference type="NCBI Taxonomy" id="1714016"/>
    <lineage>
        <taxon>Bacteria</taxon>
        <taxon>Bacillati</taxon>
        <taxon>Bacillota</taxon>
        <taxon>Bacilli</taxon>
        <taxon>Bacillales</taxon>
        <taxon>Bacillaceae</taxon>
        <taxon>Domibacillus</taxon>
    </lineage>
</organism>
<keyword evidence="2" id="KW-1185">Reference proteome</keyword>
<dbReference type="Proteomes" id="UP000095658">
    <property type="component" value="Unassembled WGS sequence"/>
</dbReference>
<sequence length="86" mass="9593">MSDYKGFLKEKNAVDELIQDGYRIIAVKETLEGDFIEFERHLERKELQLLTADARKYIGTIIVEAKRGGHIDSYGGAFEQAGAAGS</sequence>
<protein>
    <submittedName>
        <fullName evidence="1">Uncharacterized protein</fullName>
    </submittedName>
</protein>
<evidence type="ECO:0000313" key="1">
    <source>
        <dbReference type="EMBL" id="OES44831.1"/>
    </source>
</evidence>
<dbReference type="OrthoDB" id="2454651at2"/>
<proteinExistence type="predicted"/>
<comment type="caution">
    <text evidence="1">The sequence shown here is derived from an EMBL/GenBank/DDBJ whole genome shotgun (WGS) entry which is preliminary data.</text>
</comment>
<dbReference type="RefSeq" id="WP_069938454.1">
    <property type="nucleotide sequence ID" value="NZ_MAMP01000021.1"/>
</dbReference>